<keyword evidence="5" id="KW-1185">Reference proteome</keyword>
<dbReference type="SUPFAM" id="SSF52833">
    <property type="entry name" value="Thioredoxin-like"/>
    <property type="match status" value="1"/>
</dbReference>
<proteinExistence type="predicted"/>
<dbReference type="Pfam" id="PF01257">
    <property type="entry name" value="2Fe-2S_thioredx"/>
    <property type="match status" value="1"/>
</dbReference>
<dbReference type="PANTHER" id="PTHR43578:SF3">
    <property type="entry name" value="NADH-QUINONE OXIDOREDUCTASE SUBUNIT F"/>
    <property type="match status" value="1"/>
</dbReference>
<evidence type="ECO:0000313" key="4">
    <source>
        <dbReference type="EMBL" id="MFE4106298.1"/>
    </source>
</evidence>
<organism evidence="4 5">
    <name type="scientific">Almyronema epifaneia S1</name>
    <dbReference type="NCBI Taxonomy" id="2991925"/>
    <lineage>
        <taxon>Bacteria</taxon>
        <taxon>Bacillati</taxon>
        <taxon>Cyanobacteriota</taxon>
        <taxon>Cyanophyceae</taxon>
        <taxon>Nodosilineales</taxon>
        <taxon>Nodosilineaceae</taxon>
        <taxon>Almyronema</taxon>
        <taxon>Almyronema epifaneia</taxon>
    </lineage>
</organism>
<evidence type="ECO:0000256" key="2">
    <source>
        <dbReference type="ARBA" id="ARBA00023004"/>
    </source>
</evidence>
<gene>
    <name evidence="4" type="ORF">ACFVKH_08425</name>
</gene>
<keyword evidence="2" id="KW-0408">Iron</keyword>
<dbReference type="Proteomes" id="UP001600165">
    <property type="component" value="Unassembled WGS sequence"/>
</dbReference>
<dbReference type="RefSeq" id="WP_377963922.1">
    <property type="nucleotide sequence ID" value="NZ_JBHZOL010000061.1"/>
</dbReference>
<dbReference type="PANTHER" id="PTHR43578">
    <property type="entry name" value="NADH-QUINONE OXIDOREDUCTASE SUBUNIT F"/>
    <property type="match status" value="1"/>
</dbReference>
<protein>
    <submittedName>
        <fullName evidence="4">Ferredoxin</fullName>
    </submittedName>
</protein>
<accession>A0ABW6IDP0</accession>
<reference evidence="4 5" key="1">
    <citation type="submission" date="2024-10" db="EMBL/GenBank/DDBJ databases">
        <authorList>
            <person name="Ratan Roy A."/>
            <person name="Morales Sandoval P.H."/>
            <person name="De Los Santos Villalobos S."/>
            <person name="Chakraborty S."/>
            <person name="Mukherjee J."/>
        </authorList>
    </citation>
    <scope>NUCLEOTIDE SEQUENCE [LARGE SCALE GENOMIC DNA]</scope>
    <source>
        <strain evidence="4 5">S1</strain>
    </source>
</reference>
<keyword evidence="3" id="KW-0411">Iron-sulfur</keyword>
<dbReference type="CDD" id="cd02980">
    <property type="entry name" value="TRX_Fd_family"/>
    <property type="match status" value="1"/>
</dbReference>
<comment type="caution">
    <text evidence="4">The sequence shown here is derived from an EMBL/GenBank/DDBJ whole genome shotgun (WGS) entry which is preliminary data.</text>
</comment>
<evidence type="ECO:0000313" key="5">
    <source>
        <dbReference type="Proteomes" id="UP001600165"/>
    </source>
</evidence>
<evidence type="ECO:0000256" key="1">
    <source>
        <dbReference type="ARBA" id="ARBA00022723"/>
    </source>
</evidence>
<evidence type="ECO:0000256" key="3">
    <source>
        <dbReference type="ARBA" id="ARBA00023014"/>
    </source>
</evidence>
<keyword evidence="1" id="KW-0479">Metal-binding</keyword>
<dbReference type="InterPro" id="IPR036249">
    <property type="entry name" value="Thioredoxin-like_sf"/>
</dbReference>
<dbReference type="Gene3D" id="3.40.30.10">
    <property type="entry name" value="Glutaredoxin"/>
    <property type="match status" value="1"/>
</dbReference>
<sequence>MNRRVLVCQNTSCRKYGAAQVLKAFQQAKVAAERSGCLGQCGNGPMVIVLPEAIWYDRVQPRQVPIIVEQHLQQGAPVQPWLYQKFHAV</sequence>
<name>A0ABW6IDP0_9CYAN</name>
<dbReference type="EMBL" id="JBHZOL010000061">
    <property type="protein sequence ID" value="MFE4106298.1"/>
    <property type="molecule type" value="Genomic_DNA"/>
</dbReference>